<proteinExistence type="predicted"/>
<evidence type="ECO:0000313" key="1">
    <source>
        <dbReference type="EMBL" id="AFP84514.1"/>
    </source>
</evidence>
<accession>J3Z2T4</accession>
<gene>
    <name evidence="1" type="ORF">A359_01100</name>
</gene>
<dbReference type="HOGENOM" id="CLU_3066098_0_0_6"/>
<dbReference type="KEGG" id="sect:A359_01100"/>
<dbReference type="AlphaFoldDB" id="J3Z2T4"/>
<dbReference type="Proteomes" id="UP000003936">
    <property type="component" value="Chromosome"/>
</dbReference>
<name>J3Z2T4_9ENTR</name>
<reference evidence="1 2" key="1">
    <citation type="journal article" date="2012" name="Mol. Biol. Evol.">
        <title>Genome reduction and co-evolution between the primary and secondary bacterial symbionts of psyllids.</title>
        <authorList>
            <person name="Sloan D.B."/>
            <person name="Moran N.A."/>
        </authorList>
    </citation>
    <scope>NUCLEOTIDE SEQUENCE [LARGE SCALE GENOMIC DNA]</scope>
    <source>
        <strain evidence="1">Ceuc_S</strain>
    </source>
</reference>
<organism evidence="1 2">
    <name type="scientific">secondary endosymbiont of Ctenarytaina eucalypti</name>
    <dbReference type="NCBI Taxonomy" id="1199245"/>
    <lineage>
        <taxon>Bacteria</taxon>
        <taxon>Pseudomonadati</taxon>
        <taxon>Pseudomonadota</taxon>
        <taxon>Gammaproteobacteria</taxon>
        <taxon>Enterobacterales</taxon>
        <taxon>Enterobacteriaceae</taxon>
        <taxon>aphid secondary symbionts</taxon>
    </lineage>
</organism>
<dbReference type="EMBL" id="CP003546">
    <property type="protein sequence ID" value="AFP84514.1"/>
    <property type="molecule type" value="Genomic_DNA"/>
</dbReference>
<keyword evidence="2" id="KW-1185">Reference proteome</keyword>
<protein>
    <submittedName>
        <fullName evidence="1">Uncharacterized protein</fullName>
    </submittedName>
</protein>
<evidence type="ECO:0000313" key="2">
    <source>
        <dbReference type="Proteomes" id="UP000003936"/>
    </source>
</evidence>
<sequence>MLSILSHGGHSLRDGKGCCIVVTSQHCVLLGYIQMNYLHVPHQSSIVQASDFS</sequence>